<dbReference type="InterPro" id="IPR001874">
    <property type="entry name" value="DHquinase_II"/>
</dbReference>
<dbReference type="SUPFAM" id="SSF52304">
    <property type="entry name" value="Type II 3-dehydroquinate dehydratase"/>
    <property type="match status" value="1"/>
</dbReference>
<comment type="pathway">
    <text evidence="3 9">Metabolic intermediate biosynthesis; chorismate biosynthesis; chorismate from D-erythrose 4-phosphate and phosphoenolpyruvate: step 3/7.</text>
</comment>
<dbReference type="GO" id="GO:0019631">
    <property type="term" value="P:quinate catabolic process"/>
    <property type="evidence" value="ECO:0007669"/>
    <property type="project" value="TreeGrafter"/>
</dbReference>
<dbReference type="NCBIfam" id="NF003807">
    <property type="entry name" value="PRK05395.1-4"/>
    <property type="match status" value="1"/>
</dbReference>
<evidence type="ECO:0000256" key="10">
    <source>
        <dbReference type="PIRSR" id="PIRSR001399-1"/>
    </source>
</evidence>
<dbReference type="NCBIfam" id="NF003806">
    <property type="entry name" value="PRK05395.1-3"/>
    <property type="match status" value="1"/>
</dbReference>
<dbReference type="UniPathway" id="UPA00053">
    <property type="reaction ID" value="UER00086"/>
</dbReference>
<dbReference type="PIRSF" id="PIRSF001399">
    <property type="entry name" value="DHquinase_II"/>
    <property type="match status" value="1"/>
</dbReference>
<keyword evidence="14" id="KW-1185">Reference proteome</keyword>
<keyword evidence="9" id="KW-0028">Amino-acid biosynthesis</keyword>
<evidence type="ECO:0000256" key="4">
    <source>
        <dbReference type="ARBA" id="ARBA00011037"/>
    </source>
</evidence>
<feature type="binding site" evidence="9 11">
    <location>
        <position position="81"/>
    </location>
    <ligand>
        <name>substrate</name>
    </ligand>
</feature>
<name>A0A3T0EAX4_9PROT</name>
<comment type="subunit">
    <text evidence="5 9">Homododecamer.</text>
</comment>
<evidence type="ECO:0000256" key="8">
    <source>
        <dbReference type="ARBA" id="ARBA00023239"/>
    </source>
</evidence>
<feature type="active site" description="Proton acceptor" evidence="9 10">
    <location>
        <position position="24"/>
    </location>
</feature>
<proteinExistence type="inferred from homology"/>
<dbReference type="PANTHER" id="PTHR21272">
    <property type="entry name" value="CATABOLIC 3-DEHYDROQUINASE"/>
    <property type="match status" value="1"/>
</dbReference>
<dbReference type="GO" id="GO:0009423">
    <property type="term" value="P:chorismate biosynthetic process"/>
    <property type="evidence" value="ECO:0007669"/>
    <property type="project" value="UniProtKB-UniRule"/>
</dbReference>
<protein>
    <recommendedName>
        <fullName evidence="6 9">3-dehydroquinate dehydratase</fullName>
        <shortName evidence="9">3-dehydroquinase</shortName>
        <ecNumber evidence="6 9">4.2.1.10</ecNumber>
    </recommendedName>
    <alternativeName>
        <fullName evidence="9">Type II DHQase</fullName>
    </alternativeName>
</protein>
<evidence type="ECO:0000256" key="1">
    <source>
        <dbReference type="ARBA" id="ARBA00001864"/>
    </source>
</evidence>
<dbReference type="GO" id="GO:0009073">
    <property type="term" value="P:aromatic amino acid family biosynthetic process"/>
    <property type="evidence" value="ECO:0007669"/>
    <property type="project" value="UniProtKB-KW"/>
</dbReference>
<comment type="function">
    <text evidence="2 9">Catalyzes a trans-dehydration via an enolate intermediate.</text>
</comment>
<dbReference type="CDD" id="cd00466">
    <property type="entry name" value="DHQase_II"/>
    <property type="match status" value="1"/>
</dbReference>
<dbReference type="NCBIfam" id="NF003805">
    <property type="entry name" value="PRK05395.1-2"/>
    <property type="match status" value="1"/>
</dbReference>
<evidence type="ECO:0000256" key="7">
    <source>
        <dbReference type="ARBA" id="ARBA00023141"/>
    </source>
</evidence>
<reference evidence="13 14" key="1">
    <citation type="submission" date="2016-12" db="EMBL/GenBank/DDBJ databases">
        <title>The genome of dimorphic prosthecate Glycocaulis alkaliphilus 6b-8t, isolated from crude oil dictates its adaptability in petroleum environments.</title>
        <authorList>
            <person name="Wu X.-L."/>
            <person name="Geng S."/>
        </authorList>
    </citation>
    <scope>NUCLEOTIDE SEQUENCE [LARGE SCALE GENOMIC DNA]</scope>
    <source>
        <strain evidence="13 14">6B-8</strain>
    </source>
</reference>
<dbReference type="InterPro" id="IPR036441">
    <property type="entry name" value="DHquinase_II_sf"/>
</dbReference>
<dbReference type="InterPro" id="IPR018509">
    <property type="entry name" value="DHquinase_II_CS"/>
</dbReference>
<keyword evidence="7 9" id="KW-0057">Aromatic amino acid biosynthesis</keyword>
<dbReference type="Proteomes" id="UP000286954">
    <property type="component" value="Chromosome"/>
</dbReference>
<comment type="similarity">
    <text evidence="4 9">Belongs to the type-II 3-dehydroquinase family.</text>
</comment>
<evidence type="ECO:0000256" key="6">
    <source>
        <dbReference type="ARBA" id="ARBA00012060"/>
    </source>
</evidence>
<dbReference type="EMBL" id="CP018911">
    <property type="protein sequence ID" value="AZU04469.1"/>
    <property type="molecule type" value="Genomic_DNA"/>
</dbReference>
<accession>A0A3T0EAX4</accession>
<dbReference type="GO" id="GO:0003855">
    <property type="term" value="F:3-dehydroquinate dehydratase activity"/>
    <property type="evidence" value="ECO:0007669"/>
    <property type="project" value="UniProtKB-UniRule"/>
</dbReference>
<dbReference type="OrthoDB" id="9790793at2"/>
<keyword evidence="8 9" id="KW-0456">Lyase</keyword>
<feature type="site" description="Transition state stabilizer" evidence="9 12">
    <location>
        <position position="19"/>
    </location>
</feature>
<evidence type="ECO:0000256" key="5">
    <source>
        <dbReference type="ARBA" id="ARBA00011193"/>
    </source>
</evidence>
<dbReference type="KEGG" id="gak:X907_1946"/>
<dbReference type="RefSeq" id="WP_127567434.1">
    <property type="nucleotide sequence ID" value="NZ_BMFB01000003.1"/>
</dbReference>
<evidence type="ECO:0000313" key="14">
    <source>
        <dbReference type="Proteomes" id="UP000286954"/>
    </source>
</evidence>
<dbReference type="GO" id="GO:0008652">
    <property type="term" value="P:amino acid biosynthetic process"/>
    <property type="evidence" value="ECO:0007669"/>
    <property type="project" value="UniProtKB-KW"/>
</dbReference>
<feature type="binding site" evidence="9 11">
    <location>
        <begin position="102"/>
        <end position="103"/>
    </location>
    <ligand>
        <name>substrate</name>
    </ligand>
</feature>
<evidence type="ECO:0000256" key="2">
    <source>
        <dbReference type="ARBA" id="ARBA00003924"/>
    </source>
</evidence>
<evidence type="ECO:0000256" key="9">
    <source>
        <dbReference type="HAMAP-Rule" id="MF_00169"/>
    </source>
</evidence>
<dbReference type="Pfam" id="PF01220">
    <property type="entry name" value="DHquinase_II"/>
    <property type="match status" value="1"/>
</dbReference>
<evidence type="ECO:0000256" key="11">
    <source>
        <dbReference type="PIRSR" id="PIRSR001399-2"/>
    </source>
</evidence>
<sequence length="153" mass="15971">MARPLFILNGPNLNLLGTREPEIYGSATLSDIEAACAEHASMLGLTIDFRQTNHEGVLIDHVQDAGRAASALIINPAGYGHTSVALHDALKAIAIPAIEIHLSQPAAREAFRHHSYVSSAVSGTISGFGARSYILGIEAAHALIAASGPKTKA</sequence>
<feature type="binding site" evidence="9 11">
    <location>
        <position position="88"/>
    </location>
    <ligand>
        <name>substrate</name>
    </ligand>
</feature>
<dbReference type="PANTHER" id="PTHR21272:SF3">
    <property type="entry name" value="CATABOLIC 3-DEHYDROQUINASE"/>
    <property type="match status" value="1"/>
</dbReference>
<gene>
    <name evidence="9" type="primary">aroQ</name>
    <name evidence="13" type="ORF">X907_1946</name>
</gene>
<feature type="binding site" evidence="9 11">
    <location>
        <position position="112"/>
    </location>
    <ligand>
        <name>substrate</name>
    </ligand>
</feature>
<dbReference type="Gene3D" id="3.40.50.9100">
    <property type="entry name" value="Dehydroquinase, class II"/>
    <property type="match status" value="1"/>
</dbReference>
<dbReference type="PROSITE" id="PS01029">
    <property type="entry name" value="DEHYDROQUINASE_II"/>
    <property type="match status" value="1"/>
</dbReference>
<comment type="catalytic activity">
    <reaction evidence="1 9">
        <text>3-dehydroquinate = 3-dehydroshikimate + H2O</text>
        <dbReference type="Rhea" id="RHEA:21096"/>
        <dbReference type="ChEBI" id="CHEBI:15377"/>
        <dbReference type="ChEBI" id="CHEBI:16630"/>
        <dbReference type="ChEBI" id="CHEBI:32364"/>
        <dbReference type="EC" id="4.2.1.10"/>
    </reaction>
</comment>
<dbReference type="EC" id="4.2.1.10" evidence="6 9"/>
<dbReference type="AlphaFoldDB" id="A0A3T0EAX4"/>
<organism evidence="13 14">
    <name type="scientific">Glycocaulis alkaliphilus</name>
    <dbReference type="NCBI Taxonomy" id="1434191"/>
    <lineage>
        <taxon>Bacteria</taxon>
        <taxon>Pseudomonadati</taxon>
        <taxon>Pseudomonadota</taxon>
        <taxon>Alphaproteobacteria</taxon>
        <taxon>Maricaulales</taxon>
        <taxon>Maricaulaceae</taxon>
        <taxon>Glycocaulis</taxon>
    </lineage>
</organism>
<dbReference type="HAMAP" id="MF_00169">
    <property type="entry name" value="AroQ"/>
    <property type="match status" value="1"/>
</dbReference>
<feature type="active site" description="Proton donor" evidence="9 10">
    <location>
        <position position="101"/>
    </location>
</feature>
<evidence type="ECO:0000256" key="3">
    <source>
        <dbReference type="ARBA" id="ARBA00004902"/>
    </source>
</evidence>
<evidence type="ECO:0000313" key="13">
    <source>
        <dbReference type="EMBL" id="AZU04469.1"/>
    </source>
</evidence>
<feature type="binding site" evidence="9 11">
    <location>
        <position position="75"/>
    </location>
    <ligand>
        <name>substrate</name>
    </ligand>
</feature>
<evidence type="ECO:0000256" key="12">
    <source>
        <dbReference type="PIRSR" id="PIRSR001399-3"/>
    </source>
</evidence>